<dbReference type="OrthoDB" id="5413982at2759"/>
<feature type="compositionally biased region" description="Polar residues" evidence="2">
    <location>
        <begin position="206"/>
        <end position="228"/>
    </location>
</feature>
<dbReference type="GO" id="GO:0000785">
    <property type="term" value="C:chromatin"/>
    <property type="evidence" value="ECO:0007669"/>
    <property type="project" value="TreeGrafter"/>
</dbReference>
<feature type="coiled-coil region" evidence="1">
    <location>
        <begin position="370"/>
        <end position="442"/>
    </location>
</feature>
<dbReference type="GO" id="GO:0007076">
    <property type="term" value="P:mitotic chromosome condensation"/>
    <property type="evidence" value="ECO:0007669"/>
    <property type="project" value="TreeGrafter"/>
</dbReference>
<feature type="compositionally biased region" description="Acidic residues" evidence="2">
    <location>
        <begin position="455"/>
        <end position="465"/>
    </location>
</feature>
<dbReference type="Gene3D" id="1.20.5.340">
    <property type="match status" value="1"/>
</dbReference>
<dbReference type="AlphaFoldDB" id="A0A6G1KBN8"/>
<dbReference type="PANTHER" id="PTHR43941">
    <property type="entry name" value="STRUCTURAL MAINTENANCE OF CHROMOSOMES PROTEIN 2"/>
    <property type="match status" value="1"/>
</dbReference>
<sequence length="584" mass="64597">MADEDKEKAEKVAAAKKRYELLKKQKAKKAGGAKKKDDKTEAPDAESATAAEKAEDAPGVSEPAIVSPNPADAADDDDDEPSELPKAAAAATPSHGRKPSVAVESRLRSASFYRGGDGPTSPAGITPGGGVAGDVYREQAQRIEELERENKRLAGDVEEGERRWKKGEEELEDLREGRGDVALAVERGKEADKLRTEVESLKRQLSHLQTQSSKSNRKVSNASPNHGSSVDDLNAQLASKSGTIESLELEISNLNKQLTDQTRNSNELQTRISTLESALQKAEQESSSTKTELSDLKANLDKASERAVQEGSDRSSAETRIAQIEAELGAANRKASDSISRAELLEKKIETLTQLHRDNDARNQVRVQEHKKIEREAAELRTRVTGLSNENARLREAEQRRRKADLGNIEDSSVQELVDEERDRLLIKVRELEEENFELRRGVWRDRRRDMQPGLDEDPDFDDVDLSGATPSRYQPPRQGSSLQDVINSGISAFTGQPLLHRRSDAASAGKPTGNLGGRAREQSLGSLDDDFEFDEEAFRKAHEEEQKARIERVREIKRGLKAFEGWRADFVDVRAGWGGVFEV</sequence>
<keyword evidence="1" id="KW-0175">Coiled coil</keyword>
<dbReference type="EMBL" id="MU005769">
    <property type="protein sequence ID" value="KAF2709882.1"/>
    <property type="molecule type" value="Genomic_DNA"/>
</dbReference>
<feature type="compositionally biased region" description="Basic residues" evidence="2">
    <location>
        <begin position="24"/>
        <end position="33"/>
    </location>
</feature>
<keyword evidence="4" id="KW-1185">Reference proteome</keyword>
<feature type="compositionally biased region" description="Basic and acidic residues" evidence="2">
    <location>
        <begin position="186"/>
        <end position="202"/>
    </location>
</feature>
<organism evidence="3 4">
    <name type="scientific">Pleomassaria siparia CBS 279.74</name>
    <dbReference type="NCBI Taxonomy" id="1314801"/>
    <lineage>
        <taxon>Eukaryota</taxon>
        <taxon>Fungi</taxon>
        <taxon>Dikarya</taxon>
        <taxon>Ascomycota</taxon>
        <taxon>Pezizomycotina</taxon>
        <taxon>Dothideomycetes</taxon>
        <taxon>Pleosporomycetidae</taxon>
        <taxon>Pleosporales</taxon>
        <taxon>Pleomassariaceae</taxon>
        <taxon>Pleomassaria</taxon>
    </lineage>
</organism>
<dbReference type="GO" id="GO:0003682">
    <property type="term" value="F:chromatin binding"/>
    <property type="evidence" value="ECO:0007669"/>
    <property type="project" value="TreeGrafter"/>
</dbReference>
<reference evidence="3" key="1">
    <citation type="journal article" date="2020" name="Stud. Mycol.">
        <title>101 Dothideomycetes genomes: a test case for predicting lifestyles and emergence of pathogens.</title>
        <authorList>
            <person name="Haridas S."/>
            <person name="Albert R."/>
            <person name="Binder M."/>
            <person name="Bloem J."/>
            <person name="Labutti K."/>
            <person name="Salamov A."/>
            <person name="Andreopoulos B."/>
            <person name="Baker S."/>
            <person name="Barry K."/>
            <person name="Bills G."/>
            <person name="Bluhm B."/>
            <person name="Cannon C."/>
            <person name="Castanera R."/>
            <person name="Culley D."/>
            <person name="Daum C."/>
            <person name="Ezra D."/>
            <person name="Gonzalez J."/>
            <person name="Henrissat B."/>
            <person name="Kuo A."/>
            <person name="Liang C."/>
            <person name="Lipzen A."/>
            <person name="Lutzoni F."/>
            <person name="Magnuson J."/>
            <person name="Mondo S."/>
            <person name="Nolan M."/>
            <person name="Ohm R."/>
            <person name="Pangilinan J."/>
            <person name="Park H.-J."/>
            <person name="Ramirez L."/>
            <person name="Alfaro M."/>
            <person name="Sun H."/>
            <person name="Tritt A."/>
            <person name="Yoshinaga Y."/>
            <person name="Zwiers L.-H."/>
            <person name="Turgeon B."/>
            <person name="Goodwin S."/>
            <person name="Spatafora J."/>
            <person name="Crous P."/>
            <person name="Grigoriev I."/>
        </authorList>
    </citation>
    <scope>NUCLEOTIDE SEQUENCE</scope>
    <source>
        <strain evidence="3">CBS 279.74</strain>
    </source>
</reference>
<protein>
    <recommendedName>
        <fullName evidence="5">M protein repeat protein</fullName>
    </recommendedName>
</protein>
<accession>A0A6G1KBN8</accession>
<dbReference type="Proteomes" id="UP000799428">
    <property type="component" value="Unassembled WGS sequence"/>
</dbReference>
<feature type="compositionally biased region" description="Acidic residues" evidence="2">
    <location>
        <begin position="73"/>
        <end position="82"/>
    </location>
</feature>
<evidence type="ECO:0000313" key="4">
    <source>
        <dbReference type="Proteomes" id="UP000799428"/>
    </source>
</evidence>
<dbReference type="GO" id="GO:0000793">
    <property type="term" value="C:condensed chromosome"/>
    <property type="evidence" value="ECO:0007669"/>
    <property type="project" value="TreeGrafter"/>
</dbReference>
<dbReference type="GO" id="GO:0000796">
    <property type="term" value="C:condensin complex"/>
    <property type="evidence" value="ECO:0007669"/>
    <property type="project" value="TreeGrafter"/>
</dbReference>
<dbReference type="PANTHER" id="PTHR43941:SF1">
    <property type="entry name" value="STRUCTURAL MAINTENANCE OF CHROMOSOMES PROTEIN 2"/>
    <property type="match status" value="1"/>
</dbReference>
<evidence type="ECO:0008006" key="5">
    <source>
        <dbReference type="Google" id="ProtNLM"/>
    </source>
</evidence>
<name>A0A6G1KBN8_9PLEO</name>
<feature type="compositionally biased region" description="Basic and acidic residues" evidence="2">
    <location>
        <begin position="135"/>
        <end position="179"/>
    </location>
</feature>
<evidence type="ECO:0000256" key="1">
    <source>
        <dbReference type="SAM" id="Coils"/>
    </source>
</evidence>
<gene>
    <name evidence="3" type="ORF">K504DRAFT_466345</name>
</gene>
<feature type="compositionally biased region" description="Polar residues" evidence="2">
    <location>
        <begin position="469"/>
        <end position="484"/>
    </location>
</feature>
<feature type="region of interest" description="Disordered" evidence="2">
    <location>
        <begin position="450"/>
        <end position="484"/>
    </location>
</feature>
<evidence type="ECO:0000313" key="3">
    <source>
        <dbReference type="EMBL" id="KAF2709882.1"/>
    </source>
</evidence>
<evidence type="ECO:0000256" key="2">
    <source>
        <dbReference type="SAM" id="MobiDB-lite"/>
    </source>
</evidence>
<proteinExistence type="predicted"/>
<feature type="region of interest" description="Disordered" evidence="2">
    <location>
        <begin position="23"/>
        <end position="237"/>
    </location>
</feature>